<dbReference type="RefSeq" id="WP_203663292.1">
    <property type="nucleotide sequence ID" value="NZ_BAAAZM010000001.1"/>
</dbReference>
<keyword evidence="1" id="KW-1133">Transmembrane helix</keyword>
<name>A0A8J3JFS6_9ACTN</name>
<feature type="transmembrane region" description="Helical" evidence="1">
    <location>
        <begin position="12"/>
        <end position="36"/>
    </location>
</feature>
<keyword evidence="1" id="KW-0812">Transmembrane</keyword>
<gene>
    <name evidence="2" type="ORF">Aru02nite_60220</name>
</gene>
<sequence length="108" mass="11448">MTFELPTSGLFAYLVQFYATLAISLFAIVLDVFAFVHCAVQRRDAFPAIGTLSKGIWLALLGGSVVLTFLLRSSPLGIIGMIGVIAGAVYVLDVRPGLKDATDGSGPW</sequence>
<dbReference type="InterPro" id="IPR019662">
    <property type="entry name" value="DUF2516"/>
</dbReference>
<evidence type="ECO:0000313" key="2">
    <source>
        <dbReference type="EMBL" id="GID15133.1"/>
    </source>
</evidence>
<feature type="transmembrane region" description="Helical" evidence="1">
    <location>
        <begin position="76"/>
        <end position="92"/>
    </location>
</feature>
<proteinExistence type="predicted"/>
<feature type="transmembrane region" description="Helical" evidence="1">
    <location>
        <begin position="48"/>
        <end position="70"/>
    </location>
</feature>
<dbReference type="Proteomes" id="UP000612808">
    <property type="component" value="Unassembled WGS sequence"/>
</dbReference>
<evidence type="ECO:0000256" key="1">
    <source>
        <dbReference type="SAM" id="Phobius"/>
    </source>
</evidence>
<keyword evidence="3" id="KW-1185">Reference proteome</keyword>
<evidence type="ECO:0000313" key="3">
    <source>
        <dbReference type="Proteomes" id="UP000612808"/>
    </source>
</evidence>
<comment type="caution">
    <text evidence="2">The sequence shown here is derived from an EMBL/GenBank/DDBJ whole genome shotgun (WGS) entry which is preliminary data.</text>
</comment>
<dbReference type="AlphaFoldDB" id="A0A8J3JFS6"/>
<evidence type="ECO:0008006" key="4">
    <source>
        <dbReference type="Google" id="ProtNLM"/>
    </source>
</evidence>
<accession>A0A8J3JFS6</accession>
<protein>
    <recommendedName>
        <fullName evidence="4">DUF2516 domain-containing protein</fullName>
    </recommendedName>
</protein>
<dbReference type="EMBL" id="BOMB01000038">
    <property type="protein sequence ID" value="GID15133.1"/>
    <property type="molecule type" value="Genomic_DNA"/>
</dbReference>
<dbReference type="Pfam" id="PF10724">
    <property type="entry name" value="DUF2516"/>
    <property type="match status" value="1"/>
</dbReference>
<reference evidence="2" key="1">
    <citation type="submission" date="2021-01" db="EMBL/GenBank/DDBJ databases">
        <title>Whole genome shotgun sequence of Actinocatenispora rupis NBRC 107355.</title>
        <authorList>
            <person name="Komaki H."/>
            <person name="Tamura T."/>
        </authorList>
    </citation>
    <scope>NUCLEOTIDE SEQUENCE</scope>
    <source>
        <strain evidence="2">NBRC 107355</strain>
    </source>
</reference>
<organism evidence="2 3">
    <name type="scientific">Actinocatenispora rupis</name>
    <dbReference type="NCBI Taxonomy" id="519421"/>
    <lineage>
        <taxon>Bacteria</taxon>
        <taxon>Bacillati</taxon>
        <taxon>Actinomycetota</taxon>
        <taxon>Actinomycetes</taxon>
        <taxon>Micromonosporales</taxon>
        <taxon>Micromonosporaceae</taxon>
        <taxon>Actinocatenispora</taxon>
    </lineage>
</organism>
<keyword evidence="1" id="KW-0472">Membrane</keyword>